<keyword evidence="10 12" id="KW-0472">Membrane</keyword>
<evidence type="ECO:0000256" key="9">
    <source>
        <dbReference type="ARBA" id="ARBA00023065"/>
    </source>
</evidence>
<dbReference type="SUPFAM" id="SSF63380">
    <property type="entry name" value="Riboflavin synthase domain-like"/>
    <property type="match status" value="1"/>
</dbReference>
<evidence type="ECO:0000256" key="1">
    <source>
        <dbReference type="ARBA" id="ARBA00004651"/>
    </source>
</evidence>
<keyword evidence="5 12" id="KW-0812">Transmembrane</keyword>
<evidence type="ECO:0000259" key="14">
    <source>
        <dbReference type="Pfam" id="PF08022"/>
    </source>
</evidence>
<feature type="transmembrane region" description="Helical" evidence="12">
    <location>
        <begin position="145"/>
        <end position="165"/>
    </location>
</feature>
<feature type="transmembrane region" description="Helical" evidence="12">
    <location>
        <begin position="77"/>
        <end position="95"/>
    </location>
</feature>
<evidence type="ECO:0000256" key="12">
    <source>
        <dbReference type="SAM" id="Phobius"/>
    </source>
</evidence>
<feature type="domain" description="Ferric reductase NAD binding" evidence="15">
    <location>
        <begin position="339"/>
        <end position="504"/>
    </location>
</feature>
<dbReference type="InterPro" id="IPR017938">
    <property type="entry name" value="Riboflavin_synthase-like_b-brl"/>
</dbReference>
<keyword evidence="9" id="KW-0406">Ion transport</keyword>
<dbReference type="GO" id="GO:0006826">
    <property type="term" value="P:iron ion transport"/>
    <property type="evidence" value="ECO:0007669"/>
    <property type="project" value="TreeGrafter"/>
</dbReference>
<dbReference type="EMBL" id="NEXV01000122">
    <property type="protein sequence ID" value="PIG87886.1"/>
    <property type="molecule type" value="Genomic_DNA"/>
</dbReference>
<dbReference type="CDD" id="cd06186">
    <property type="entry name" value="NOX_Duox_like_FAD_NADP"/>
    <property type="match status" value="1"/>
</dbReference>
<dbReference type="Pfam" id="PF01794">
    <property type="entry name" value="Ferric_reduct"/>
    <property type="match status" value="1"/>
</dbReference>
<dbReference type="GO" id="GO:0006879">
    <property type="term" value="P:intracellular iron ion homeostasis"/>
    <property type="evidence" value="ECO:0007669"/>
    <property type="project" value="TreeGrafter"/>
</dbReference>
<sequence length="802" mass="89567">MESKTVRQSNNVWSNKYFAIALGAMMILFIVHHWLGVLYFKYGSRKPGPLAATFVHWHRSIRKAIDRTVYGLHLGRWLLYLVYWAINLVLILTNVDLESLNFVGKRLGWVALANLVLLVFLALRNNPLAPLSGRSYEKLRPLHKTAGYTTIGMMLLHAIVYLTGWSQSGSLHKMQEIDNAAGAVAGVAMFVIGLSTIGWFVRKSYEVFYMVHLLMFILIMIMVGMHRPKISTQSLVIVIFTSFGNHATVTALPGDTVHVRLTRNVSCRPGSHVFLWLPSIRLFETHPFTMVSSSPPEFVIRAYDGFTRDLYYLAHKKQGQLLRCSMDGEYGQVPDFMEFDKVILVAGGSGASFTFAIALGLLETLAARNTSKQIEFLWAIRSLESLKWFEPQLANLQESPCVNISIYVTRDAMSSGESTVSPTPVPDKSPSLTNALPSVGDIEMGLSKTTAPEATPGDTVYMKKGRPDIRLLISDCISGCGSEERVGIGGCGPIEMIDTLRQVVREGQISGPSVTLHTEVNQNGRRYHAYREGEYALPNDEEEQDRMDLLHHTYSLILDGEIHIAPIKNAQRVLIIGTGTGIWAVDFAEYETDFQIAMTSALYSRNGSLQTANLKSMILNRNGRTPIILIIFMVGSLLDLYTTSLVYANKLSLICVPVDSTRYKSFTIDIFSDDGSIEKAPYTKQVVSLVQEASAKFGKSMDNLDTWPAAMKEAGYTDVVCKIVKAPSSPWAKDPKQKEIGRFFQAHQVHSVPAYTNVLLSKILGWSKTEIDILNMHVLRESKNLEVHQYGKLYLIYGRKPL</sequence>
<dbReference type="SUPFAM" id="SSF52343">
    <property type="entry name" value="Ferredoxin reductase-like, C-terminal NADP-linked domain"/>
    <property type="match status" value="1"/>
</dbReference>
<keyword evidence="4" id="KW-1003">Cell membrane</keyword>
<feature type="transmembrane region" description="Helical" evidence="12">
    <location>
        <begin position="207"/>
        <end position="223"/>
    </location>
</feature>
<dbReference type="SFLD" id="SFLDG01168">
    <property type="entry name" value="Ferric_reductase_subgroup_(FRE"/>
    <property type="match status" value="1"/>
</dbReference>
<dbReference type="InterPro" id="IPR013130">
    <property type="entry name" value="Fe3_Rdtase_TM_dom"/>
</dbReference>
<dbReference type="InterPro" id="IPR013121">
    <property type="entry name" value="Fe_red_NAD-bd_6"/>
</dbReference>
<dbReference type="GO" id="GO:0052851">
    <property type="term" value="F:ferric-chelate reductase (NADPH) activity"/>
    <property type="evidence" value="ECO:0007669"/>
    <property type="project" value="UniProtKB-EC"/>
</dbReference>
<evidence type="ECO:0000259" key="13">
    <source>
        <dbReference type="Pfam" id="PF01794"/>
    </source>
</evidence>
<dbReference type="InterPro" id="IPR039261">
    <property type="entry name" value="FNR_nucleotide-bd"/>
</dbReference>
<dbReference type="Pfam" id="PF08022">
    <property type="entry name" value="FAD_binding_8"/>
    <property type="match status" value="1"/>
</dbReference>
<feature type="transmembrane region" description="Helical" evidence="12">
    <location>
        <begin position="177"/>
        <end position="201"/>
    </location>
</feature>
<evidence type="ECO:0000256" key="3">
    <source>
        <dbReference type="ARBA" id="ARBA00022448"/>
    </source>
</evidence>
<dbReference type="SUPFAM" id="SSF53335">
    <property type="entry name" value="S-adenosyl-L-methionine-dependent methyltransferases"/>
    <property type="match status" value="2"/>
</dbReference>
<evidence type="ECO:0000256" key="6">
    <source>
        <dbReference type="ARBA" id="ARBA00022982"/>
    </source>
</evidence>
<accession>A0A2G7G4W0</accession>
<comment type="subcellular location">
    <subcellularLocation>
        <location evidence="1">Cell membrane</location>
        <topology evidence="1">Multi-pass membrane protein</topology>
    </subcellularLocation>
</comment>
<dbReference type="AlphaFoldDB" id="A0A2G7G4W0"/>
<reference evidence="16 17" key="1">
    <citation type="submission" date="2017-05" db="EMBL/GenBank/DDBJ databases">
        <title>Genome sequence for an aflatoxigenic pathogen of Argentinian peanut, Aspergillus arachidicola.</title>
        <authorList>
            <person name="Moore G."/>
            <person name="Beltz S.B."/>
            <person name="Mack B.M."/>
        </authorList>
    </citation>
    <scope>NUCLEOTIDE SEQUENCE [LARGE SCALE GENOMIC DNA]</scope>
    <source>
        <strain evidence="16 17">CBS 117610</strain>
    </source>
</reference>
<evidence type="ECO:0000256" key="8">
    <source>
        <dbReference type="ARBA" id="ARBA00023002"/>
    </source>
</evidence>
<feature type="domain" description="Ferric oxidoreductase" evidence="13">
    <location>
        <begin position="107"/>
        <end position="223"/>
    </location>
</feature>
<gene>
    <name evidence="16" type="ORF">AARAC_000867</name>
</gene>
<evidence type="ECO:0000256" key="7">
    <source>
        <dbReference type="ARBA" id="ARBA00022989"/>
    </source>
</evidence>
<feature type="domain" description="FAD-binding 8" evidence="14">
    <location>
        <begin position="246"/>
        <end position="332"/>
    </location>
</feature>
<dbReference type="GO" id="GO:0005886">
    <property type="term" value="C:plasma membrane"/>
    <property type="evidence" value="ECO:0007669"/>
    <property type="project" value="UniProtKB-SubCell"/>
</dbReference>
<dbReference type="PANTHER" id="PTHR32361:SF28">
    <property type="entry name" value="FRP1P"/>
    <property type="match status" value="1"/>
</dbReference>
<dbReference type="PANTHER" id="PTHR32361">
    <property type="entry name" value="FERRIC/CUPRIC REDUCTASE TRANSMEMBRANE COMPONENT"/>
    <property type="match status" value="1"/>
</dbReference>
<keyword evidence="8" id="KW-0560">Oxidoreductase</keyword>
<evidence type="ECO:0000256" key="5">
    <source>
        <dbReference type="ARBA" id="ARBA00022692"/>
    </source>
</evidence>
<feature type="transmembrane region" description="Helical" evidence="12">
    <location>
        <begin position="17"/>
        <end position="40"/>
    </location>
</feature>
<evidence type="ECO:0000313" key="17">
    <source>
        <dbReference type="Proteomes" id="UP000231358"/>
    </source>
</evidence>
<dbReference type="InterPro" id="IPR013112">
    <property type="entry name" value="FAD-bd_8"/>
</dbReference>
<evidence type="ECO:0000256" key="4">
    <source>
        <dbReference type="ARBA" id="ARBA00022475"/>
    </source>
</evidence>
<organism evidence="16 17">
    <name type="scientific">Aspergillus arachidicola</name>
    <dbReference type="NCBI Taxonomy" id="656916"/>
    <lineage>
        <taxon>Eukaryota</taxon>
        <taxon>Fungi</taxon>
        <taxon>Dikarya</taxon>
        <taxon>Ascomycota</taxon>
        <taxon>Pezizomycotina</taxon>
        <taxon>Eurotiomycetes</taxon>
        <taxon>Eurotiomycetidae</taxon>
        <taxon>Eurotiales</taxon>
        <taxon>Aspergillaceae</taxon>
        <taxon>Aspergillus</taxon>
        <taxon>Aspergillus subgen. Circumdati</taxon>
    </lineage>
</organism>
<evidence type="ECO:0000256" key="2">
    <source>
        <dbReference type="ARBA" id="ARBA00012668"/>
    </source>
</evidence>
<proteinExistence type="predicted"/>
<comment type="caution">
    <text evidence="16">The sequence shown here is derived from an EMBL/GenBank/DDBJ whole genome shotgun (WGS) entry which is preliminary data.</text>
</comment>
<feature type="transmembrane region" description="Helical" evidence="12">
    <location>
        <begin position="627"/>
        <end position="648"/>
    </location>
</feature>
<dbReference type="EC" id="1.16.1.9" evidence="2"/>
<keyword evidence="3" id="KW-0813">Transport</keyword>
<dbReference type="Gene3D" id="3.40.50.80">
    <property type="entry name" value="Nucleotide-binding domain of ferredoxin-NADP reductase (FNR) module"/>
    <property type="match status" value="1"/>
</dbReference>
<evidence type="ECO:0000259" key="15">
    <source>
        <dbReference type="Pfam" id="PF08030"/>
    </source>
</evidence>
<dbReference type="Proteomes" id="UP000231358">
    <property type="component" value="Unassembled WGS sequence"/>
</dbReference>
<keyword evidence="6" id="KW-0249">Electron transport</keyword>
<name>A0A2G7G4W0_9EURO</name>
<dbReference type="InterPro" id="IPR051410">
    <property type="entry name" value="Ferric/Cupric_Reductase"/>
</dbReference>
<feature type="transmembrane region" description="Helical" evidence="12">
    <location>
        <begin position="107"/>
        <end position="125"/>
    </location>
</feature>
<dbReference type="Pfam" id="PF08030">
    <property type="entry name" value="NAD_binding_6"/>
    <property type="match status" value="1"/>
</dbReference>
<evidence type="ECO:0000256" key="11">
    <source>
        <dbReference type="ARBA" id="ARBA00048483"/>
    </source>
</evidence>
<dbReference type="InterPro" id="IPR029063">
    <property type="entry name" value="SAM-dependent_MTases_sf"/>
</dbReference>
<dbReference type="GO" id="GO:0015677">
    <property type="term" value="P:copper ion import"/>
    <property type="evidence" value="ECO:0007669"/>
    <property type="project" value="TreeGrafter"/>
</dbReference>
<comment type="catalytic activity">
    <reaction evidence="11">
        <text>2 a Fe(II)-siderophore + NADP(+) + H(+) = 2 a Fe(III)-siderophore + NADPH</text>
        <dbReference type="Rhea" id="RHEA:28795"/>
        <dbReference type="Rhea" id="RHEA-COMP:11342"/>
        <dbReference type="Rhea" id="RHEA-COMP:11344"/>
        <dbReference type="ChEBI" id="CHEBI:15378"/>
        <dbReference type="ChEBI" id="CHEBI:29033"/>
        <dbReference type="ChEBI" id="CHEBI:29034"/>
        <dbReference type="ChEBI" id="CHEBI:57783"/>
        <dbReference type="ChEBI" id="CHEBI:58349"/>
        <dbReference type="EC" id="1.16.1.9"/>
    </reaction>
</comment>
<dbReference type="STRING" id="656916.A0A2G7G4W0"/>
<protein>
    <recommendedName>
        <fullName evidence="2">ferric-chelate reductase (NADPH)</fullName>
        <ecNumber evidence="2">1.16.1.9</ecNumber>
    </recommendedName>
</protein>
<keyword evidence="17" id="KW-1185">Reference proteome</keyword>
<feature type="transmembrane region" description="Helical" evidence="12">
    <location>
        <begin position="342"/>
        <end position="362"/>
    </location>
</feature>
<dbReference type="SFLD" id="SFLDS00052">
    <property type="entry name" value="Ferric_Reductase_Domain"/>
    <property type="match status" value="1"/>
</dbReference>
<evidence type="ECO:0000313" key="16">
    <source>
        <dbReference type="EMBL" id="PIG87886.1"/>
    </source>
</evidence>
<evidence type="ECO:0000256" key="10">
    <source>
        <dbReference type="ARBA" id="ARBA00023136"/>
    </source>
</evidence>
<keyword evidence="7 12" id="KW-1133">Transmembrane helix</keyword>